<reference evidence="10" key="2">
    <citation type="journal article" date="2020" name="Antonie Van Leeuwenhoek">
        <title>Labilibaculum antarcticum sp. nov., a novel facultative anaerobic, psychrotorelant bacterium isolated from marine sediment of Antarctica.</title>
        <authorList>
            <person name="Watanabe M."/>
            <person name="Kojima H."/>
            <person name="Fukui M."/>
        </authorList>
    </citation>
    <scope>NUCLEOTIDE SEQUENCE [LARGE SCALE GENOMIC DNA]</scope>
    <source>
        <strain evidence="10">SPP2</strain>
    </source>
</reference>
<keyword evidence="4 5" id="KW-0413">Isomerase</keyword>
<dbReference type="RefSeq" id="WP_096428308.1">
    <property type="nucleotide sequence ID" value="NZ_AP018042.1"/>
</dbReference>
<evidence type="ECO:0000259" key="8">
    <source>
        <dbReference type="PROSITE" id="PS50059"/>
    </source>
</evidence>
<dbReference type="PANTHER" id="PTHR43811:SF19">
    <property type="entry name" value="39 KDA FK506-BINDING NUCLEAR PROTEIN"/>
    <property type="match status" value="1"/>
</dbReference>
<protein>
    <recommendedName>
        <fullName evidence="6">Peptidyl-prolyl cis-trans isomerase</fullName>
        <ecNumber evidence="6">5.2.1.8</ecNumber>
    </recommendedName>
</protein>
<evidence type="ECO:0000313" key="9">
    <source>
        <dbReference type="EMBL" id="BAX79403.1"/>
    </source>
</evidence>
<evidence type="ECO:0000256" key="1">
    <source>
        <dbReference type="ARBA" id="ARBA00000971"/>
    </source>
</evidence>
<dbReference type="AlphaFoldDB" id="A0A1Y1CH39"/>
<evidence type="ECO:0000313" key="10">
    <source>
        <dbReference type="Proteomes" id="UP000218267"/>
    </source>
</evidence>
<comment type="similarity">
    <text evidence="2 6">Belongs to the FKBP-type PPIase family.</text>
</comment>
<keyword evidence="3 5" id="KW-0697">Rotamase</keyword>
<evidence type="ECO:0000256" key="2">
    <source>
        <dbReference type="ARBA" id="ARBA00006577"/>
    </source>
</evidence>
<organism evidence="9 10">
    <name type="scientific">Labilibaculum antarcticum</name>
    <dbReference type="NCBI Taxonomy" id="1717717"/>
    <lineage>
        <taxon>Bacteria</taxon>
        <taxon>Pseudomonadati</taxon>
        <taxon>Bacteroidota</taxon>
        <taxon>Bacteroidia</taxon>
        <taxon>Marinilabiliales</taxon>
        <taxon>Marinifilaceae</taxon>
        <taxon>Labilibaculum</taxon>
    </lineage>
</organism>
<dbReference type="InterPro" id="IPR001179">
    <property type="entry name" value="PPIase_FKBP_dom"/>
</dbReference>
<evidence type="ECO:0000256" key="7">
    <source>
        <dbReference type="SAM" id="SignalP"/>
    </source>
</evidence>
<feature type="chain" id="PRO_5012078633" description="Peptidyl-prolyl cis-trans isomerase" evidence="7">
    <location>
        <begin position="21"/>
        <end position="159"/>
    </location>
</feature>
<dbReference type="EMBL" id="AP018042">
    <property type="protein sequence ID" value="BAX79403.1"/>
    <property type="molecule type" value="Genomic_DNA"/>
</dbReference>
<evidence type="ECO:0000256" key="4">
    <source>
        <dbReference type="ARBA" id="ARBA00023235"/>
    </source>
</evidence>
<evidence type="ECO:0000256" key="3">
    <source>
        <dbReference type="ARBA" id="ARBA00023110"/>
    </source>
</evidence>
<dbReference type="InterPro" id="IPR046357">
    <property type="entry name" value="PPIase_dom_sf"/>
</dbReference>
<dbReference type="PROSITE" id="PS51257">
    <property type="entry name" value="PROKAR_LIPOPROTEIN"/>
    <property type="match status" value="1"/>
</dbReference>
<keyword evidence="10" id="KW-1185">Reference proteome</keyword>
<dbReference type="Gene3D" id="3.10.50.40">
    <property type="match status" value="1"/>
</dbReference>
<comment type="catalytic activity">
    <reaction evidence="1 5 6">
        <text>[protein]-peptidylproline (omega=180) = [protein]-peptidylproline (omega=0)</text>
        <dbReference type="Rhea" id="RHEA:16237"/>
        <dbReference type="Rhea" id="RHEA-COMP:10747"/>
        <dbReference type="Rhea" id="RHEA-COMP:10748"/>
        <dbReference type="ChEBI" id="CHEBI:83833"/>
        <dbReference type="ChEBI" id="CHEBI:83834"/>
        <dbReference type="EC" id="5.2.1.8"/>
    </reaction>
</comment>
<evidence type="ECO:0000256" key="5">
    <source>
        <dbReference type="PROSITE-ProRule" id="PRU00277"/>
    </source>
</evidence>
<dbReference type="SUPFAM" id="SSF54534">
    <property type="entry name" value="FKBP-like"/>
    <property type="match status" value="1"/>
</dbReference>
<dbReference type="KEGG" id="mbas:ALGA_1017"/>
<dbReference type="Proteomes" id="UP000218267">
    <property type="component" value="Chromosome"/>
</dbReference>
<dbReference type="PROSITE" id="PS50059">
    <property type="entry name" value="FKBP_PPIASE"/>
    <property type="match status" value="1"/>
</dbReference>
<sequence length="159" mass="17212">MKYSLLALCFAFLVSCDLSSNIDNSEPQEEIDYTEQNEADIAAYVIANNLDASRSESGLYYVIDELGTGEQPNGTSNVTVAYKGYYLNGTVFDESGTNGVSFGLDRVIEGWTEGIAFFKEGGNGILLVPAHLGYGNYDYSTIPGGSVLIFDINLISINE</sequence>
<dbReference type="EC" id="5.2.1.8" evidence="6"/>
<dbReference type="OrthoDB" id="9814548at2"/>
<gene>
    <name evidence="9" type="ORF">ALGA_1017</name>
</gene>
<dbReference type="GO" id="GO:0003755">
    <property type="term" value="F:peptidyl-prolyl cis-trans isomerase activity"/>
    <property type="evidence" value="ECO:0007669"/>
    <property type="project" value="UniProtKB-UniRule"/>
</dbReference>
<keyword evidence="7" id="KW-0732">Signal</keyword>
<dbReference type="Pfam" id="PF00254">
    <property type="entry name" value="FKBP_C"/>
    <property type="match status" value="1"/>
</dbReference>
<name>A0A1Y1CH39_9BACT</name>
<evidence type="ECO:0000256" key="6">
    <source>
        <dbReference type="RuleBase" id="RU003915"/>
    </source>
</evidence>
<feature type="signal peptide" evidence="7">
    <location>
        <begin position="1"/>
        <end position="20"/>
    </location>
</feature>
<proteinExistence type="inferred from homology"/>
<accession>A0A1Y1CH39</accession>
<dbReference type="PANTHER" id="PTHR43811">
    <property type="entry name" value="FKBP-TYPE PEPTIDYL-PROLYL CIS-TRANS ISOMERASE FKPA"/>
    <property type="match status" value="1"/>
</dbReference>
<feature type="domain" description="PPIase FKBP-type" evidence="8">
    <location>
        <begin position="75"/>
        <end position="158"/>
    </location>
</feature>
<reference evidence="9 10" key="1">
    <citation type="journal article" date="2018" name="Mar. Genomics">
        <title>Complete genome sequence of Marinifilaceae bacterium strain SPP2, isolated from the Antarctic marine sediment.</title>
        <authorList>
            <person name="Watanabe M."/>
            <person name="Kojima H."/>
            <person name="Fukui M."/>
        </authorList>
    </citation>
    <scope>NUCLEOTIDE SEQUENCE [LARGE SCALE GENOMIC DNA]</scope>
    <source>
        <strain evidence="9 10">SPP2</strain>
    </source>
</reference>